<dbReference type="OrthoDB" id="1094916at2759"/>
<gene>
    <name evidence="9" type="ORF">J5N97_015669</name>
</gene>
<comment type="caution">
    <text evidence="9">The sequence shown here is derived from an EMBL/GenBank/DDBJ whole genome shotgun (WGS) entry which is preliminary data.</text>
</comment>
<protein>
    <recommendedName>
        <fullName evidence="11">Acidic protein</fullName>
    </recommendedName>
</protein>
<reference evidence="9" key="2">
    <citation type="journal article" date="2022" name="Hortic Res">
        <title>The genome of Dioscorea zingiberensis sheds light on the biosynthesis, origin and evolution of the medicinally important diosgenin saponins.</title>
        <authorList>
            <person name="Li Y."/>
            <person name="Tan C."/>
            <person name="Li Z."/>
            <person name="Guo J."/>
            <person name="Li S."/>
            <person name="Chen X."/>
            <person name="Wang C."/>
            <person name="Dai X."/>
            <person name="Yang H."/>
            <person name="Song W."/>
            <person name="Hou L."/>
            <person name="Xu J."/>
            <person name="Tong Z."/>
            <person name="Xu A."/>
            <person name="Yuan X."/>
            <person name="Wang W."/>
            <person name="Yang Q."/>
            <person name="Chen L."/>
            <person name="Sun Z."/>
            <person name="Wang K."/>
            <person name="Pan B."/>
            <person name="Chen J."/>
            <person name="Bao Y."/>
            <person name="Liu F."/>
            <person name="Qi X."/>
            <person name="Gang D.R."/>
            <person name="Wen J."/>
            <person name="Li J."/>
        </authorList>
    </citation>
    <scope>NUCLEOTIDE SEQUENCE</scope>
    <source>
        <strain evidence="9">Dzin_1.0</strain>
    </source>
</reference>
<evidence type="ECO:0000256" key="1">
    <source>
        <dbReference type="ARBA" id="ARBA00002847"/>
    </source>
</evidence>
<organism evidence="9 10">
    <name type="scientific">Dioscorea zingiberensis</name>
    <dbReference type="NCBI Taxonomy" id="325984"/>
    <lineage>
        <taxon>Eukaryota</taxon>
        <taxon>Viridiplantae</taxon>
        <taxon>Streptophyta</taxon>
        <taxon>Embryophyta</taxon>
        <taxon>Tracheophyta</taxon>
        <taxon>Spermatophyta</taxon>
        <taxon>Magnoliopsida</taxon>
        <taxon>Liliopsida</taxon>
        <taxon>Dioscoreales</taxon>
        <taxon>Dioscoreaceae</taxon>
        <taxon>Dioscorea</taxon>
    </lineage>
</organism>
<dbReference type="InterPro" id="IPR001010">
    <property type="entry name" value="Thionin"/>
</dbReference>
<keyword evidence="4" id="KW-0800">Toxin</keyword>
<dbReference type="GO" id="GO:0090729">
    <property type="term" value="F:toxin activity"/>
    <property type="evidence" value="ECO:0007669"/>
    <property type="project" value="UniProtKB-KW"/>
</dbReference>
<dbReference type="InterPro" id="IPR036391">
    <property type="entry name" value="Thionin-like_sf"/>
</dbReference>
<dbReference type="Gene3D" id="3.30.1350.10">
    <property type="entry name" value="Thionin-like"/>
    <property type="match status" value="1"/>
</dbReference>
<feature type="signal peptide" evidence="8">
    <location>
        <begin position="1"/>
        <end position="24"/>
    </location>
</feature>
<keyword evidence="5" id="KW-0611">Plant defense</keyword>
<proteinExistence type="inferred from homology"/>
<evidence type="ECO:0000256" key="4">
    <source>
        <dbReference type="ARBA" id="ARBA00022656"/>
    </source>
</evidence>
<evidence type="ECO:0000256" key="5">
    <source>
        <dbReference type="ARBA" id="ARBA00022821"/>
    </source>
</evidence>
<keyword evidence="8" id="KW-0732">Signal</keyword>
<evidence type="ECO:0000256" key="6">
    <source>
        <dbReference type="ARBA" id="ARBA00023157"/>
    </source>
</evidence>
<comment type="similarity">
    <text evidence="7">Belongs to the plant thionin (TC 1.C.44) family. 4 C-C subfamily.</text>
</comment>
<evidence type="ECO:0000256" key="2">
    <source>
        <dbReference type="ARBA" id="ARBA00004613"/>
    </source>
</evidence>
<name>A0A9D5CIS9_9LILI</name>
<keyword evidence="10" id="KW-1185">Reference proteome</keyword>
<dbReference type="PANTHER" id="PTHR33920">
    <property type="entry name" value="THIONIN-2.1-RELATED"/>
    <property type="match status" value="1"/>
</dbReference>
<dbReference type="EMBL" id="JAGGNH010000004">
    <property type="protein sequence ID" value="KAJ0973704.1"/>
    <property type="molecule type" value="Genomic_DNA"/>
</dbReference>
<evidence type="ECO:0000256" key="8">
    <source>
        <dbReference type="SAM" id="SignalP"/>
    </source>
</evidence>
<dbReference type="Proteomes" id="UP001085076">
    <property type="component" value="Miscellaneous, Linkage group lg04"/>
</dbReference>
<evidence type="ECO:0000313" key="9">
    <source>
        <dbReference type="EMBL" id="KAJ0973704.1"/>
    </source>
</evidence>
<keyword evidence="6" id="KW-1015">Disulfide bond</keyword>
<dbReference type="SUPFAM" id="SSF57429">
    <property type="entry name" value="Crambin-like"/>
    <property type="match status" value="1"/>
</dbReference>
<evidence type="ECO:0000256" key="3">
    <source>
        <dbReference type="ARBA" id="ARBA00022525"/>
    </source>
</evidence>
<sequence>MEGKGVRVLNIVVMVILILGLNLAQTHVEAATICCQNTTARNCYGMVRLSLELYATMCGCTIVDICPSDKPKQFCDLGCASSMCSTTSTLQNSDHVVEEAVVG</sequence>
<evidence type="ECO:0000313" key="10">
    <source>
        <dbReference type="Proteomes" id="UP001085076"/>
    </source>
</evidence>
<accession>A0A9D5CIS9</accession>
<dbReference type="AlphaFoldDB" id="A0A9D5CIS9"/>
<comment type="function">
    <text evidence="1">Thionins are small plant proteins which are toxic to animal cells. They seem to exert their toxic effect at the level of the cell membrane. Their precise function is not known.</text>
</comment>
<evidence type="ECO:0000256" key="7">
    <source>
        <dbReference type="ARBA" id="ARBA00043965"/>
    </source>
</evidence>
<keyword evidence="3" id="KW-0964">Secreted</keyword>
<evidence type="ECO:0008006" key="11">
    <source>
        <dbReference type="Google" id="ProtNLM"/>
    </source>
</evidence>
<dbReference type="GO" id="GO:0005576">
    <property type="term" value="C:extracellular region"/>
    <property type="evidence" value="ECO:0007669"/>
    <property type="project" value="UniProtKB-SubCell"/>
</dbReference>
<dbReference type="GO" id="GO:0006952">
    <property type="term" value="P:defense response"/>
    <property type="evidence" value="ECO:0007669"/>
    <property type="project" value="UniProtKB-KW"/>
</dbReference>
<comment type="subcellular location">
    <subcellularLocation>
        <location evidence="2">Secreted</location>
    </subcellularLocation>
</comment>
<feature type="chain" id="PRO_5039653776" description="Acidic protein" evidence="8">
    <location>
        <begin position="25"/>
        <end position="103"/>
    </location>
</feature>
<reference evidence="9" key="1">
    <citation type="submission" date="2021-03" db="EMBL/GenBank/DDBJ databases">
        <authorList>
            <person name="Li Z."/>
            <person name="Yang C."/>
        </authorList>
    </citation>
    <scope>NUCLEOTIDE SEQUENCE</scope>
    <source>
        <strain evidence="9">Dzin_1.0</strain>
        <tissue evidence="9">Leaf</tissue>
    </source>
</reference>
<dbReference type="PANTHER" id="PTHR33920:SF2">
    <property type="entry name" value="THIONIN-2.1-RELATED"/>
    <property type="match status" value="1"/>
</dbReference>